<keyword evidence="8" id="KW-1278">Translocase</keyword>
<evidence type="ECO:0000256" key="3">
    <source>
        <dbReference type="ARBA" id="ARBA00022475"/>
    </source>
</evidence>
<keyword evidence="9 11" id="KW-1133">Transmembrane helix</keyword>
<evidence type="ECO:0000256" key="4">
    <source>
        <dbReference type="ARBA" id="ARBA00022553"/>
    </source>
</evidence>
<dbReference type="Proteomes" id="UP001210925">
    <property type="component" value="Unassembled WGS sequence"/>
</dbReference>
<feature type="domain" description="Cation-transporting P-type ATPase N-terminal" evidence="12">
    <location>
        <begin position="1005"/>
        <end position="1078"/>
    </location>
</feature>
<dbReference type="InterPro" id="IPR018303">
    <property type="entry name" value="ATPase_P-typ_P_site"/>
</dbReference>
<dbReference type="Gene3D" id="3.40.1110.10">
    <property type="entry name" value="Calcium-transporting ATPase, cytoplasmic domain N"/>
    <property type="match status" value="2"/>
</dbReference>
<feature type="transmembrane region" description="Helical" evidence="11">
    <location>
        <begin position="1292"/>
        <end position="1315"/>
    </location>
</feature>
<feature type="transmembrane region" description="Helical" evidence="11">
    <location>
        <begin position="1826"/>
        <end position="1849"/>
    </location>
</feature>
<dbReference type="Gene3D" id="2.70.150.10">
    <property type="entry name" value="Calcium-transporting ATPase, cytoplasmic transduction domain A"/>
    <property type="match status" value="2"/>
</dbReference>
<evidence type="ECO:0000256" key="11">
    <source>
        <dbReference type="SAM" id="Phobius"/>
    </source>
</evidence>
<comment type="subcellular location">
    <subcellularLocation>
        <location evidence="1">Cell membrane</location>
        <topology evidence="1">Multi-pass membrane protein</topology>
    </subcellularLocation>
</comment>
<feature type="transmembrane region" description="Helical" evidence="11">
    <location>
        <begin position="1249"/>
        <end position="1272"/>
    </location>
</feature>
<feature type="domain" description="Cation-transporting P-type ATPase N-terminal" evidence="12">
    <location>
        <begin position="48"/>
        <end position="121"/>
    </location>
</feature>
<feature type="transmembrane region" description="Helical" evidence="11">
    <location>
        <begin position="1087"/>
        <end position="1110"/>
    </location>
</feature>
<dbReference type="InterPro" id="IPR008250">
    <property type="entry name" value="ATPase_P-typ_transduc_dom_A_sf"/>
</dbReference>
<feature type="transmembrane region" description="Helical" evidence="11">
    <location>
        <begin position="292"/>
        <end position="320"/>
    </location>
</feature>
<evidence type="ECO:0000256" key="6">
    <source>
        <dbReference type="ARBA" id="ARBA00022741"/>
    </source>
</evidence>
<feature type="transmembrane region" description="Helical" evidence="11">
    <location>
        <begin position="1925"/>
        <end position="1946"/>
    </location>
</feature>
<dbReference type="GO" id="GO:1990573">
    <property type="term" value="P:potassium ion import across plasma membrane"/>
    <property type="evidence" value="ECO:0007669"/>
    <property type="project" value="TreeGrafter"/>
</dbReference>
<dbReference type="InterPro" id="IPR036412">
    <property type="entry name" value="HAD-like_sf"/>
</dbReference>
<sequence>MADENKITVLRLDHPDAATLVGFRTLTTYNDPDLIRDSQDSHKPEPIQAHLLRDSDLCIAYSTDIQKGLESSVLARKELLHGENRLSPPKTNYLFKFLGYTFGGFNAMMWLAAIISFISYKPLGGPDPPIFALGVGLLLIIVIFISTLFYASVDYHASKIMQSIQSMVAHKALVVRDGIQLEVDATTLVPGDLVLLHMGQRVPADIRLVEVSSDLLFDRSLLTGESKLVRGTTNPTDENGLESKNLALSSTFVVRGKAKGIVFQTGDHTIIGQIVQRSGKQKLSPTPIQKEINTFTIIISSLAFTFFTLSILAWACWIRISYPNYETAATAMVNALGCLTAFVPIGLPVCFALALSIIAQRMAERNVLVKNLSTIETLGCMSVLCSDKTGTLTMGKMQVCGTLFLDQSFDESIQDAKEDRLARLENVPSYQNIVDFATVCCDASFQPGNDNIPLADRPVNGDLTDTAVLLYSESYQQYSYPVKPHVLFSIAFNSKSKFMAKVISHPNGDVELLIKGAPDILVPLCIQVVDSKGEVTQISTKIDMVYDLQRKASSEGFRVLALCKRNLNQMELPIGDQESFEKLILNEMKELTLLGMLSIRDPPRKETRPTVEALRKAGIRVFMVTGDFELTAFAIAKQVGIVTTNQAYYVDDLPRLKKEYPLSNSLQPYDYRPKLNDPTRSIVLNGKDVPNLSDEDWNFIASFFSEMVFARTTPEQKLLIVEHLKCRGDNIVAVTGDGTNDAPALKAADIGVAMGNGTDVAKEAAAMILLDSDFSSLLVGIENGRLVFENLKKVIMYLMPAGSYGELMAIIATVFFGMQIPMTAFQQVVFCVFNDVVMSISLMYESAESNLMNRAPRNARTDHLADWKFFLQVYCYIGAMDWISAMTMWFMFMAENGLHFYDLMLVYDKWQDGWAGKSLETLNDLVLKGQGIYFVTMAICQFGTLMAVRNRTTSILESNPLWGPRKNLDSKPDAKLQVLFRTLTTYNTIEMKSKANDGNKPAPIKAHLLRENDLCIAFSTDIQNGLEAPAIARKEASHGFNVLTPAKTNYFMKFLGYTFGGFNSLMWLAAIISFISYEPLGGPGAAIFPLGVGILLIIVIFISTVFYAYVDYNASKIMQSIQGMVAQQALVIREGNETLIDAAKLVPGDVVLLSMGQRVPADIRLVEVSSDLLFDRSLLTGESKLVNGTTAPTDENALESKNLALSSTFVVRGKAKGVVFQTGDKTIIGQIVQMSGKQKTVATPIQRELNTFTIIISTLAFTFFIVSVLAWACWIRTSYPLYENAASAMVDALGCLTAFVPQGLPVCFALALTIIAKRMSDRNVLVKNLSTIETLGCMSVLCSDKTGTLTMGKMQVCNVMFVDQSLPEDENDSDAERSLRLNGFPGFKMVSNFSSICCDATFLPGNENLPIKDRPVNGDLTDSAILRFSEGYQKHIFDVKPKVIFSLAFNSKNKFMAKVVTKEDGDIEMLIKGAPDILMPSCTEAILSTGGSEDMEKVSSTVNDLQRKASSSGFRVLALCKKSLKGVALPTDNQDEFEKLIINEIKGLTLVGMLSIRDPPRKETLPTVNAMKKAGIRVFMVTGDFELTAFSIAKQVGIVTTENAYSIADLPQLKNDNPLSPNLKNFDYHPHPDDPVRAIVFNGKDLTNISEQDWDFIARFFSEMVFARTTPEQKLLIVEHLKCRGDNIVAVTGDGTNDAPALKAADIGVAMGNGTDVAKEAAAMILLDSDFSSLLVGIENGRLVFENLKKVIMYLMPAGSYGELMATVSTVFFGMQSPMTAFQQVLFCVTNDVFMSISLMYETAESNLMNKPPRNARTDHLADWKFFLQIYMFIGAMVWISAMGMWFMFMADNGLHFYDLMLVYDKWQDGWAGQSIDSLNNSVYIGDGVYYVTLAICQFGTLFAVRNRTSSIFESNPLWGPRKNLVIPISMAGSVLICILSLYLPFIENAFYTAPIPAKYWGIPFLLALGIIIMDEIRKALVRAFPKSFIAKMAW</sequence>
<evidence type="ECO:0000259" key="12">
    <source>
        <dbReference type="SMART" id="SM00831"/>
    </source>
</evidence>
<dbReference type="GO" id="GO:0005886">
    <property type="term" value="C:plasma membrane"/>
    <property type="evidence" value="ECO:0007669"/>
    <property type="project" value="UniProtKB-SubCell"/>
</dbReference>
<reference evidence="13" key="1">
    <citation type="submission" date="2020-05" db="EMBL/GenBank/DDBJ databases">
        <title>Phylogenomic resolution of chytrid fungi.</title>
        <authorList>
            <person name="Stajich J.E."/>
            <person name="Amses K."/>
            <person name="Simmons R."/>
            <person name="Seto K."/>
            <person name="Myers J."/>
            <person name="Bonds A."/>
            <person name="Quandt C.A."/>
            <person name="Barry K."/>
            <person name="Liu P."/>
            <person name="Grigoriev I."/>
            <person name="Longcore J.E."/>
            <person name="James T.Y."/>
        </authorList>
    </citation>
    <scope>NUCLEOTIDE SEQUENCE</scope>
    <source>
        <strain evidence="13">PLAUS21</strain>
    </source>
</reference>
<dbReference type="Pfam" id="PF00689">
    <property type="entry name" value="Cation_ATPase_C"/>
    <property type="match status" value="2"/>
</dbReference>
<evidence type="ECO:0000256" key="2">
    <source>
        <dbReference type="ARBA" id="ARBA00008804"/>
    </source>
</evidence>
<feature type="transmembrane region" description="Helical" evidence="11">
    <location>
        <begin position="794"/>
        <end position="818"/>
    </location>
</feature>
<dbReference type="SUPFAM" id="SSF81665">
    <property type="entry name" value="Calcium ATPase, transmembrane domain M"/>
    <property type="match status" value="2"/>
</dbReference>
<feature type="transmembrane region" description="Helical" evidence="11">
    <location>
        <begin position="97"/>
        <end position="118"/>
    </location>
</feature>
<dbReference type="SMART" id="SM00831">
    <property type="entry name" value="Cation_ATPase_N"/>
    <property type="match status" value="2"/>
</dbReference>
<feature type="transmembrane region" description="Helical" evidence="11">
    <location>
        <begin position="1958"/>
        <end position="1977"/>
    </location>
</feature>
<dbReference type="Pfam" id="PF08282">
    <property type="entry name" value="Hydrolase_3"/>
    <property type="match status" value="2"/>
</dbReference>
<keyword evidence="7" id="KW-0067">ATP-binding</keyword>
<evidence type="ECO:0000256" key="7">
    <source>
        <dbReference type="ARBA" id="ARBA00022840"/>
    </source>
</evidence>
<evidence type="ECO:0000256" key="1">
    <source>
        <dbReference type="ARBA" id="ARBA00004651"/>
    </source>
</evidence>
<dbReference type="InterPro" id="IPR001757">
    <property type="entry name" value="P_typ_ATPase"/>
</dbReference>
<dbReference type="GO" id="GO:1902600">
    <property type="term" value="P:proton transmembrane transport"/>
    <property type="evidence" value="ECO:0007669"/>
    <property type="project" value="TreeGrafter"/>
</dbReference>
<feature type="transmembrane region" description="Helical" evidence="11">
    <location>
        <begin position="1888"/>
        <end position="1905"/>
    </location>
</feature>
<dbReference type="SUPFAM" id="SSF56784">
    <property type="entry name" value="HAD-like"/>
    <property type="match status" value="2"/>
</dbReference>
<dbReference type="PRINTS" id="PR00119">
    <property type="entry name" value="CATATPASE"/>
</dbReference>
<dbReference type="InterPro" id="IPR044492">
    <property type="entry name" value="P_typ_ATPase_HD_dom"/>
</dbReference>
<evidence type="ECO:0000256" key="10">
    <source>
        <dbReference type="ARBA" id="ARBA00023136"/>
    </source>
</evidence>
<evidence type="ECO:0000256" key="9">
    <source>
        <dbReference type="ARBA" id="ARBA00022989"/>
    </source>
</evidence>
<keyword evidence="3" id="KW-1003">Cell membrane</keyword>
<keyword evidence="10 11" id="KW-0472">Membrane</keyword>
<dbReference type="InterPro" id="IPR004014">
    <property type="entry name" value="ATPase_P-typ_cation-transptr_N"/>
</dbReference>
<proteinExistence type="inferred from homology"/>
<dbReference type="InterPro" id="IPR006068">
    <property type="entry name" value="ATPase_P-typ_cation-transptr_C"/>
</dbReference>
<dbReference type="GO" id="GO:0006883">
    <property type="term" value="P:intracellular sodium ion homeostasis"/>
    <property type="evidence" value="ECO:0007669"/>
    <property type="project" value="TreeGrafter"/>
</dbReference>
<dbReference type="SUPFAM" id="SSF81660">
    <property type="entry name" value="Metal cation-transporting ATPase, ATP-binding domain N"/>
    <property type="match status" value="2"/>
</dbReference>
<name>A0AAD5Y5Y2_9FUNG</name>
<organism evidence="13 14">
    <name type="scientific">Boothiomyces macroporosus</name>
    <dbReference type="NCBI Taxonomy" id="261099"/>
    <lineage>
        <taxon>Eukaryota</taxon>
        <taxon>Fungi</taxon>
        <taxon>Fungi incertae sedis</taxon>
        <taxon>Chytridiomycota</taxon>
        <taxon>Chytridiomycota incertae sedis</taxon>
        <taxon>Chytridiomycetes</taxon>
        <taxon>Rhizophydiales</taxon>
        <taxon>Terramycetaceae</taxon>
        <taxon>Boothiomyces</taxon>
    </lineage>
</organism>
<accession>A0AAD5Y5Y2</accession>
<comment type="similarity">
    <text evidence="2">Belongs to the cation transport ATPase (P-type) (TC 3.A.3) family. Type IIIA subfamily.</text>
</comment>
<dbReference type="GO" id="GO:0016887">
    <property type="term" value="F:ATP hydrolysis activity"/>
    <property type="evidence" value="ECO:0007669"/>
    <property type="project" value="InterPro"/>
</dbReference>
<dbReference type="SFLD" id="SFLDF00027">
    <property type="entry name" value="p-type_atpase"/>
    <property type="match status" value="2"/>
</dbReference>
<dbReference type="InterPro" id="IPR050510">
    <property type="entry name" value="Cation_transp_ATPase_P-type"/>
</dbReference>
<dbReference type="Gene3D" id="3.40.50.1000">
    <property type="entry name" value="HAD superfamily/HAD-like"/>
    <property type="match status" value="2"/>
</dbReference>
<gene>
    <name evidence="13" type="ORF">HK103_004251</name>
</gene>
<dbReference type="GO" id="GO:0005391">
    <property type="term" value="F:P-type sodium:potassium-exchanging transporter activity"/>
    <property type="evidence" value="ECO:0007669"/>
    <property type="project" value="TreeGrafter"/>
</dbReference>
<evidence type="ECO:0000313" key="13">
    <source>
        <dbReference type="EMBL" id="KAJ3257783.1"/>
    </source>
</evidence>
<dbReference type="SUPFAM" id="SSF81653">
    <property type="entry name" value="Calcium ATPase, transduction domain A"/>
    <property type="match status" value="2"/>
</dbReference>
<dbReference type="GO" id="GO:0030007">
    <property type="term" value="P:intracellular potassium ion homeostasis"/>
    <property type="evidence" value="ECO:0007669"/>
    <property type="project" value="TreeGrafter"/>
</dbReference>
<dbReference type="FunFam" id="3.40.50.1000:FF:000083">
    <property type="entry name" value="Sodium/potassium-transporting ATPase subunit alpha"/>
    <property type="match status" value="2"/>
</dbReference>
<protein>
    <recommendedName>
        <fullName evidence="12">Cation-transporting P-type ATPase N-terminal domain-containing protein</fullName>
    </recommendedName>
</protein>
<dbReference type="PROSITE" id="PS00154">
    <property type="entry name" value="ATPASE_E1_E2"/>
    <property type="match status" value="2"/>
</dbReference>
<dbReference type="GO" id="GO:0005524">
    <property type="term" value="F:ATP binding"/>
    <property type="evidence" value="ECO:0007669"/>
    <property type="project" value="UniProtKB-KW"/>
</dbReference>
<dbReference type="SFLD" id="SFLDG00002">
    <property type="entry name" value="C1.7:_P-type_atpase_like"/>
    <property type="match status" value="2"/>
</dbReference>
<dbReference type="NCBIfam" id="TIGR01494">
    <property type="entry name" value="ATPase_P-type"/>
    <property type="match status" value="4"/>
</dbReference>
<feature type="transmembrane region" description="Helical" evidence="11">
    <location>
        <begin position="130"/>
        <end position="151"/>
    </location>
</feature>
<dbReference type="EMBL" id="JADGKB010000034">
    <property type="protein sequence ID" value="KAJ3257783.1"/>
    <property type="molecule type" value="Genomic_DNA"/>
</dbReference>
<dbReference type="Pfam" id="PF13246">
    <property type="entry name" value="Cation_ATPase"/>
    <property type="match status" value="2"/>
</dbReference>
<dbReference type="Gene3D" id="1.20.1110.10">
    <property type="entry name" value="Calcium-transporting ATPase, transmembrane domain"/>
    <property type="match status" value="2"/>
</dbReference>
<evidence type="ECO:0000313" key="14">
    <source>
        <dbReference type="Proteomes" id="UP001210925"/>
    </source>
</evidence>
<feature type="transmembrane region" description="Helical" evidence="11">
    <location>
        <begin position="873"/>
        <end position="894"/>
    </location>
</feature>
<dbReference type="Pfam" id="PF00690">
    <property type="entry name" value="Cation_ATPase_N"/>
    <property type="match status" value="2"/>
</dbReference>
<dbReference type="SFLD" id="SFLDS00003">
    <property type="entry name" value="Haloacid_Dehalogenase"/>
    <property type="match status" value="2"/>
</dbReference>
<dbReference type="InterPro" id="IPR023299">
    <property type="entry name" value="ATPase_P-typ_cyto_dom_N"/>
</dbReference>
<feature type="transmembrane region" description="Helical" evidence="11">
    <location>
        <begin position="1054"/>
        <end position="1075"/>
    </location>
</feature>
<dbReference type="FunFam" id="2.70.150.10:FF:000042">
    <property type="entry name" value="Plasma membrane ATPase"/>
    <property type="match status" value="2"/>
</dbReference>
<keyword evidence="5 11" id="KW-0812">Transmembrane</keyword>
<dbReference type="PANTHER" id="PTHR43294">
    <property type="entry name" value="SODIUM/POTASSIUM-TRANSPORTING ATPASE SUBUNIT ALPHA"/>
    <property type="match status" value="1"/>
</dbReference>
<dbReference type="InterPro" id="IPR023214">
    <property type="entry name" value="HAD_sf"/>
</dbReference>
<comment type="caution">
    <text evidence="13">The sequence shown here is derived from an EMBL/GenBank/DDBJ whole genome shotgun (WGS) entry which is preliminary data.</text>
</comment>
<evidence type="ECO:0000256" key="5">
    <source>
        <dbReference type="ARBA" id="ARBA00022692"/>
    </source>
</evidence>
<keyword evidence="6" id="KW-0547">Nucleotide-binding</keyword>
<evidence type="ECO:0000256" key="8">
    <source>
        <dbReference type="ARBA" id="ARBA00022967"/>
    </source>
</evidence>
<keyword evidence="4" id="KW-0597">Phosphoprotein</keyword>
<dbReference type="InterPro" id="IPR059000">
    <property type="entry name" value="ATPase_P-type_domA"/>
</dbReference>
<feature type="transmembrane region" description="Helical" evidence="11">
    <location>
        <begin position="332"/>
        <end position="358"/>
    </location>
</feature>
<dbReference type="InterPro" id="IPR023298">
    <property type="entry name" value="ATPase_P-typ_TM_dom_sf"/>
</dbReference>
<dbReference type="PANTHER" id="PTHR43294:SF21">
    <property type="entry name" value="CATION TRANSPORTING ATPASE"/>
    <property type="match status" value="1"/>
</dbReference>
<dbReference type="GO" id="GO:0036376">
    <property type="term" value="P:sodium ion export across plasma membrane"/>
    <property type="evidence" value="ECO:0007669"/>
    <property type="project" value="TreeGrafter"/>
</dbReference>
<dbReference type="PRINTS" id="PR00121">
    <property type="entry name" value="NAKATPASE"/>
</dbReference>
<feature type="transmembrane region" description="Helical" evidence="11">
    <location>
        <begin position="824"/>
        <end position="844"/>
    </location>
</feature>
<feature type="transmembrane region" description="Helical" evidence="11">
    <location>
        <begin position="931"/>
        <end position="948"/>
    </location>
</feature>
<dbReference type="Pfam" id="PF00122">
    <property type="entry name" value="E1-E2_ATPase"/>
    <property type="match status" value="2"/>
</dbReference>
<keyword evidence="14" id="KW-1185">Reference proteome</keyword>